<dbReference type="SUPFAM" id="SSF48452">
    <property type="entry name" value="TPR-like"/>
    <property type="match status" value="1"/>
</dbReference>
<evidence type="ECO:0000256" key="7">
    <source>
        <dbReference type="ARBA" id="ARBA00047597"/>
    </source>
</evidence>
<comment type="subcellular location">
    <subcellularLocation>
        <location evidence="10">Cytoplasm</location>
        <location evidence="10">Cytoskeleton</location>
    </subcellularLocation>
</comment>
<dbReference type="GO" id="GO:0005871">
    <property type="term" value="C:kinesin complex"/>
    <property type="evidence" value="ECO:0007669"/>
    <property type="project" value="UniProtKB-UniRule"/>
</dbReference>
<comment type="caution">
    <text evidence="12">The sequence shown here is derived from an EMBL/GenBank/DDBJ whole genome shotgun (WGS) entry which is preliminary data.</text>
</comment>
<keyword evidence="10" id="KW-0206">Cytoskeleton</keyword>
<comment type="catalytic activity">
    <reaction evidence="7 9">
        <text>L-arginyl-[protein] + NAD(+) = N(omega)-(ADP-D-ribosyl)-L-arginyl-[protein] + nicotinamide + H(+)</text>
        <dbReference type="Rhea" id="RHEA:19149"/>
        <dbReference type="Rhea" id="RHEA-COMP:10532"/>
        <dbReference type="Rhea" id="RHEA-COMP:15087"/>
        <dbReference type="ChEBI" id="CHEBI:15378"/>
        <dbReference type="ChEBI" id="CHEBI:17154"/>
        <dbReference type="ChEBI" id="CHEBI:29965"/>
        <dbReference type="ChEBI" id="CHEBI:57540"/>
        <dbReference type="ChEBI" id="CHEBI:142554"/>
        <dbReference type="EC" id="2.4.2.31"/>
    </reaction>
</comment>
<keyword evidence="6 8" id="KW-0802">TPR repeat</keyword>
<keyword evidence="10" id="KW-0493">Microtubule</keyword>
<dbReference type="PROSITE" id="PS50005">
    <property type="entry name" value="TPR"/>
    <property type="match status" value="4"/>
</dbReference>
<proteinExistence type="inferred from homology"/>
<dbReference type="GO" id="GO:0016779">
    <property type="term" value="F:nucleotidyltransferase activity"/>
    <property type="evidence" value="ECO:0007669"/>
    <property type="project" value="UniProtKB-KW"/>
</dbReference>
<dbReference type="PROSITE" id="PS50293">
    <property type="entry name" value="TPR_REGION"/>
    <property type="match status" value="3"/>
</dbReference>
<keyword evidence="5" id="KW-0677">Repeat</keyword>
<dbReference type="SMART" id="SM00028">
    <property type="entry name" value="TPR"/>
    <property type="match status" value="5"/>
</dbReference>
<evidence type="ECO:0000313" key="11">
    <source>
        <dbReference type="EMBL" id="CAF1407093.1"/>
    </source>
</evidence>
<comment type="function">
    <text evidence="10">Kinesin is a microtubule-associated force-producing protein that play a role in organelle transport.</text>
</comment>
<dbReference type="Proteomes" id="UP000677228">
    <property type="component" value="Unassembled WGS sequence"/>
</dbReference>
<dbReference type="Gene3D" id="3.90.176.10">
    <property type="entry name" value="Toxin ADP-ribosyltransferase, Chain A, domain 1"/>
    <property type="match status" value="1"/>
</dbReference>
<keyword evidence="3 9" id="KW-0808">Transferase</keyword>
<dbReference type="PANTHER" id="PTHR45641">
    <property type="entry name" value="TETRATRICOPEPTIDE REPEAT PROTEIN (AFU_ORTHOLOGUE AFUA_6G03870)"/>
    <property type="match status" value="1"/>
</dbReference>
<evidence type="ECO:0000256" key="5">
    <source>
        <dbReference type="ARBA" id="ARBA00022737"/>
    </source>
</evidence>
<dbReference type="InterPro" id="IPR011990">
    <property type="entry name" value="TPR-like_helical_dom_sf"/>
</dbReference>
<evidence type="ECO:0000256" key="8">
    <source>
        <dbReference type="PROSITE-ProRule" id="PRU00339"/>
    </source>
</evidence>
<dbReference type="InterPro" id="IPR019734">
    <property type="entry name" value="TPR_rpt"/>
</dbReference>
<reference evidence="12" key="1">
    <citation type="submission" date="2021-02" db="EMBL/GenBank/DDBJ databases">
        <authorList>
            <person name="Nowell W R."/>
        </authorList>
    </citation>
    <scope>NUCLEOTIDE SEQUENCE</scope>
</reference>
<feature type="repeat" description="TPR" evidence="8">
    <location>
        <begin position="406"/>
        <end position="439"/>
    </location>
</feature>
<dbReference type="PANTHER" id="PTHR45641:SF19">
    <property type="entry name" value="NEPHROCYSTIN-3"/>
    <property type="match status" value="1"/>
</dbReference>
<evidence type="ECO:0000256" key="9">
    <source>
        <dbReference type="RuleBase" id="RU361228"/>
    </source>
</evidence>
<keyword evidence="9" id="KW-0520">NAD</keyword>
<evidence type="ECO:0000256" key="10">
    <source>
        <dbReference type="RuleBase" id="RU367020"/>
    </source>
</evidence>
<keyword evidence="4" id="KW-0548">Nucleotidyltransferase</keyword>
<dbReference type="PROSITE" id="PS51996">
    <property type="entry name" value="TR_MART"/>
    <property type="match status" value="1"/>
</dbReference>
<dbReference type="Pfam" id="PF13374">
    <property type="entry name" value="TPR_10"/>
    <property type="match status" value="2"/>
</dbReference>
<feature type="repeat" description="TPR" evidence="8">
    <location>
        <begin position="322"/>
        <end position="355"/>
    </location>
</feature>
<dbReference type="InterPro" id="IPR000768">
    <property type="entry name" value="ART"/>
</dbReference>
<feature type="repeat" description="TPR" evidence="8">
    <location>
        <begin position="364"/>
        <end position="397"/>
    </location>
</feature>
<name>A0A8S2SC31_9BILA</name>
<protein>
    <recommendedName>
        <fullName evidence="9 10">Multifunctional fusion protein</fullName>
    </recommendedName>
    <domain>
        <recommendedName>
            <fullName evidence="9">NAD(P)(+)--arginine ADP-ribosyltransferase</fullName>
            <ecNumber evidence="9">2.4.2.31</ecNumber>
        </recommendedName>
        <alternativeName>
            <fullName evidence="9">Mono(ADP-ribosyl)transferase</fullName>
        </alternativeName>
    </domain>
    <domain>
        <recommendedName>
            <fullName evidence="10">Kinesin light chain</fullName>
        </recommendedName>
    </domain>
</protein>
<evidence type="ECO:0000256" key="4">
    <source>
        <dbReference type="ARBA" id="ARBA00022695"/>
    </source>
</evidence>
<keyword evidence="10" id="KW-0505">Motor protein</keyword>
<gene>
    <name evidence="11" type="ORF">OVA965_LOCUS33236</name>
    <name evidence="12" type="ORF">TMI583_LOCUS34115</name>
</gene>
<accession>A0A8S2SC31</accession>
<organism evidence="12 13">
    <name type="scientific">Didymodactylos carnosus</name>
    <dbReference type="NCBI Taxonomy" id="1234261"/>
    <lineage>
        <taxon>Eukaryota</taxon>
        <taxon>Metazoa</taxon>
        <taxon>Spiralia</taxon>
        <taxon>Gnathifera</taxon>
        <taxon>Rotifera</taxon>
        <taxon>Eurotatoria</taxon>
        <taxon>Bdelloidea</taxon>
        <taxon>Philodinida</taxon>
        <taxon>Philodinidae</taxon>
        <taxon>Didymodactylos</taxon>
    </lineage>
</organism>
<dbReference type="AlphaFoldDB" id="A0A8S2SC31"/>
<comment type="similarity">
    <text evidence="10">Belongs to the kinesin light chain family.</text>
</comment>
<evidence type="ECO:0000256" key="6">
    <source>
        <dbReference type="ARBA" id="ARBA00022803"/>
    </source>
</evidence>
<evidence type="ECO:0000313" key="13">
    <source>
        <dbReference type="Proteomes" id="UP000682733"/>
    </source>
</evidence>
<dbReference type="Gene3D" id="1.25.40.10">
    <property type="entry name" value="Tetratricopeptide repeat domain"/>
    <property type="match status" value="2"/>
</dbReference>
<dbReference type="Pfam" id="PF13181">
    <property type="entry name" value="TPR_8"/>
    <property type="match status" value="1"/>
</dbReference>
<dbReference type="Pfam" id="PF01129">
    <property type="entry name" value="ART"/>
    <property type="match status" value="1"/>
</dbReference>
<dbReference type="EMBL" id="CAJOBA010048419">
    <property type="protein sequence ID" value="CAF4212267.1"/>
    <property type="molecule type" value="Genomic_DNA"/>
</dbReference>
<comment type="subunit">
    <text evidence="10">Oligomeric complex composed of two heavy chains and two light chains.</text>
</comment>
<dbReference type="GO" id="GO:0106274">
    <property type="term" value="F:NAD+-protein-arginine ADP-ribosyltransferase activity"/>
    <property type="evidence" value="ECO:0007669"/>
    <property type="project" value="UniProtKB-EC"/>
</dbReference>
<dbReference type="PRINTS" id="PR00381">
    <property type="entry name" value="KINESINLIGHT"/>
</dbReference>
<evidence type="ECO:0000256" key="1">
    <source>
        <dbReference type="ARBA" id="ARBA00009558"/>
    </source>
</evidence>
<evidence type="ECO:0000256" key="2">
    <source>
        <dbReference type="ARBA" id="ARBA00022676"/>
    </source>
</evidence>
<feature type="repeat" description="TPR" evidence="8">
    <location>
        <begin position="280"/>
        <end position="313"/>
    </location>
</feature>
<dbReference type="Pfam" id="PF13424">
    <property type="entry name" value="TPR_12"/>
    <property type="match status" value="1"/>
</dbReference>
<dbReference type="SUPFAM" id="SSF56399">
    <property type="entry name" value="ADP-ribosylation"/>
    <property type="match status" value="1"/>
</dbReference>
<keyword evidence="10" id="KW-0963">Cytoplasm</keyword>
<keyword evidence="2 9" id="KW-0328">Glycosyltransferase</keyword>
<dbReference type="EMBL" id="CAJNOK010026687">
    <property type="protein sequence ID" value="CAF1407093.1"/>
    <property type="molecule type" value="Genomic_DNA"/>
</dbReference>
<dbReference type="GO" id="GO:0005874">
    <property type="term" value="C:microtubule"/>
    <property type="evidence" value="ECO:0007669"/>
    <property type="project" value="UniProtKB-UniRule"/>
</dbReference>
<comment type="similarity">
    <text evidence="1 9">Belongs to the Arg-specific ADP-ribosyltransferase family.</text>
</comment>
<evidence type="ECO:0000313" key="12">
    <source>
        <dbReference type="EMBL" id="CAF4212267.1"/>
    </source>
</evidence>
<keyword evidence="9" id="KW-0521">NADP</keyword>
<dbReference type="EC" id="2.4.2.31" evidence="9"/>
<dbReference type="Proteomes" id="UP000682733">
    <property type="component" value="Unassembled WGS sequence"/>
</dbReference>
<evidence type="ECO:0000256" key="3">
    <source>
        <dbReference type="ARBA" id="ARBA00022679"/>
    </source>
</evidence>
<sequence>MYFQLLIEILLEIDSSDESKQELIEQCRKQYEKNEQELAYIEEFHEEYEPNRAIWWYTRECFLYRILNKALRVQDIDILFKLRFFIKDLHSQLEQLHFKSPNIAKELTLYRGQGMMVEEFEKLKGHIGGFLSINYFFSTSESKDVAVRFAQASINREGFEAILFEISVDTENCSKPFHNITMSSAMPTESEVLFSLGTVFRIQSIKRSTSTGIWNVKFLLNGQEDQDLRHLTGQIRNEVNKNSKLSSLGSLLWRMGEYDKAKHYYLMLIDKTSSEDPDIPSYYNNIGRVYNAMGDYSKALDYYEKTLELNLKTVGPNHPSVATTYNNIGRVYNAMGEYSKALDYYEKTLELYLKTVGPNHPSVATTYNNIGWVYNAMGDYSKALDYYEKTLELKLKTVGPNHPSVATIYSNMGLLYRNQKLYKEAKKYFEMSLAIREKALPSTHPHILTCQQQLSEVASIYQSL</sequence>